<feature type="domain" description="RING-CH-type" evidence="5">
    <location>
        <begin position="62"/>
        <end position="85"/>
    </location>
</feature>
<evidence type="ECO:0000313" key="6">
    <source>
        <dbReference type="EMBL" id="ABI34358.1"/>
    </source>
</evidence>
<keyword evidence="2" id="KW-0863">Zinc-finger</keyword>
<dbReference type="GO" id="GO:0016567">
    <property type="term" value="P:protein ubiquitination"/>
    <property type="evidence" value="ECO:0007669"/>
    <property type="project" value="TreeGrafter"/>
</dbReference>
<accession>Q0KIM1</accession>
<evidence type="ECO:0000256" key="3">
    <source>
        <dbReference type="ARBA" id="ARBA00022833"/>
    </source>
</evidence>
<keyword evidence="4" id="KW-1133">Transmembrane helix</keyword>
<proteinExistence type="predicted"/>
<reference evidence="6" key="1">
    <citation type="submission" date="2004-07" db="EMBL/GenBank/DDBJ databases">
        <authorList>
            <person name="Buell R."/>
            <person name="Liu J."/>
            <person name="Childs K."/>
            <person name="Zaborsky J."/>
            <person name="Tallon L."/>
            <person name="Wirtz U."/>
            <person name="Wei F."/>
            <person name="Kuang H."/>
            <person name="Zhang P."/>
            <person name="Marano M."/>
            <person name="Baker B."/>
        </authorList>
    </citation>
    <scope>NUCLEOTIDE SEQUENCE</scope>
</reference>
<dbReference type="Gene3D" id="3.30.40.10">
    <property type="entry name" value="Zinc/RING finger domain, C3HC4 (zinc finger)"/>
    <property type="match status" value="1"/>
</dbReference>
<evidence type="ECO:0000259" key="5">
    <source>
        <dbReference type="Pfam" id="PF12906"/>
    </source>
</evidence>
<dbReference type="InterPro" id="IPR011016">
    <property type="entry name" value="Znf_RING-CH"/>
</dbReference>
<evidence type="ECO:0000256" key="1">
    <source>
        <dbReference type="ARBA" id="ARBA00022723"/>
    </source>
</evidence>
<dbReference type="InterPro" id="IPR013083">
    <property type="entry name" value="Znf_RING/FYVE/PHD"/>
</dbReference>
<sequence>MGDCSVVHADRFVKANGAEIMDGKNPEMVGSSSAIAVDEKKVLEEEEEEGNEEVPLIGRAECRICQEEDSLDKLESPCACSGSLKARGNVGLDFLLFFVFFICALKFEALVLAFEFSSITS</sequence>
<dbReference type="GO" id="GO:0004842">
    <property type="term" value="F:ubiquitin-protein transferase activity"/>
    <property type="evidence" value="ECO:0007669"/>
    <property type="project" value="TreeGrafter"/>
</dbReference>
<keyword evidence="1" id="KW-0479">Metal-binding</keyword>
<name>Q0KIM1_SOLDE</name>
<dbReference type="AlphaFoldDB" id="Q0KIM1"/>
<reference evidence="6" key="2">
    <citation type="submission" date="2006-08" db="EMBL/GenBank/DDBJ databases">
        <authorList>
            <person name="Childs K."/>
        </authorList>
    </citation>
    <scope>NUCLEOTIDE SEQUENCE</scope>
</reference>
<evidence type="ECO:0000256" key="4">
    <source>
        <dbReference type="SAM" id="Phobius"/>
    </source>
</evidence>
<dbReference type="GO" id="GO:0016020">
    <property type="term" value="C:membrane"/>
    <property type="evidence" value="ECO:0007669"/>
    <property type="project" value="TreeGrafter"/>
</dbReference>
<organism evidence="6">
    <name type="scientific">Solanum demissum</name>
    <name type="common">Wild potato</name>
    <dbReference type="NCBI Taxonomy" id="50514"/>
    <lineage>
        <taxon>Eukaryota</taxon>
        <taxon>Viridiplantae</taxon>
        <taxon>Streptophyta</taxon>
        <taxon>Embryophyta</taxon>
        <taxon>Tracheophyta</taxon>
        <taxon>Spermatophyta</taxon>
        <taxon>Magnoliopsida</taxon>
        <taxon>eudicotyledons</taxon>
        <taxon>Gunneridae</taxon>
        <taxon>Pentapetalae</taxon>
        <taxon>asterids</taxon>
        <taxon>lamiids</taxon>
        <taxon>Solanales</taxon>
        <taxon>Solanaceae</taxon>
        <taxon>Solanoideae</taxon>
        <taxon>Solaneae</taxon>
        <taxon>Solanum</taxon>
    </lineage>
</organism>
<evidence type="ECO:0000256" key="2">
    <source>
        <dbReference type="ARBA" id="ARBA00022771"/>
    </source>
</evidence>
<dbReference type="PANTHER" id="PTHR23012">
    <property type="entry name" value="RING/FYVE/PHD ZINC FINGER DOMAIN-CONTAINING"/>
    <property type="match status" value="1"/>
</dbReference>
<dbReference type="PANTHER" id="PTHR23012:SF175">
    <property type="entry name" value="RING_FYVE_PHD ZINC FINGER SUPERFAMILY PROTEIN"/>
    <property type="match status" value="1"/>
</dbReference>
<dbReference type="GO" id="GO:0008270">
    <property type="term" value="F:zinc ion binding"/>
    <property type="evidence" value="ECO:0007669"/>
    <property type="project" value="UniProtKB-KW"/>
</dbReference>
<protein>
    <submittedName>
        <fullName evidence="6">Zinc finger protein, putative</fullName>
    </submittedName>
</protein>
<dbReference type="InterPro" id="IPR033275">
    <property type="entry name" value="MARCH-like"/>
</dbReference>
<keyword evidence="3" id="KW-0862">Zinc</keyword>
<gene>
    <name evidence="6" type="ORF">SDM1_49t00010</name>
</gene>
<keyword evidence="4" id="KW-0812">Transmembrane</keyword>
<feature type="transmembrane region" description="Helical" evidence="4">
    <location>
        <begin position="94"/>
        <end position="114"/>
    </location>
</feature>
<dbReference type="Pfam" id="PF12906">
    <property type="entry name" value="RINGv"/>
    <property type="match status" value="1"/>
</dbReference>
<keyword evidence="4" id="KW-0472">Membrane</keyword>
<dbReference type="EMBL" id="AC150162">
    <property type="protein sequence ID" value="ABI34358.1"/>
    <property type="molecule type" value="Genomic_DNA"/>
</dbReference>